<evidence type="ECO:0000313" key="3">
    <source>
        <dbReference type="Proteomes" id="UP000316331"/>
    </source>
</evidence>
<comment type="caution">
    <text evidence="2">The sequence shown here is derived from an EMBL/GenBank/DDBJ whole genome shotgun (WGS) entry which is preliminary data.</text>
</comment>
<dbReference type="AlphaFoldDB" id="A0A543F4D4"/>
<keyword evidence="3" id="KW-1185">Reference proteome</keyword>
<evidence type="ECO:0000313" key="2">
    <source>
        <dbReference type="EMBL" id="TQM28681.1"/>
    </source>
</evidence>
<feature type="compositionally biased region" description="Polar residues" evidence="1">
    <location>
        <begin position="169"/>
        <end position="185"/>
    </location>
</feature>
<feature type="compositionally biased region" description="Basic and acidic residues" evidence="1">
    <location>
        <begin position="78"/>
        <end position="88"/>
    </location>
</feature>
<organism evidence="2 3">
    <name type="scientific">Nocardia bhagyanarayanae</name>
    <dbReference type="NCBI Taxonomy" id="1215925"/>
    <lineage>
        <taxon>Bacteria</taxon>
        <taxon>Bacillati</taxon>
        <taxon>Actinomycetota</taxon>
        <taxon>Actinomycetes</taxon>
        <taxon>Mycobacteriales</taxon>
        <taxon>Nocardiaceae</taxon>
        <taxon>Nocardia</taxon>
    </lineage>
</organism>
<reference evidence="2 3" key="1">
    <citation type="submission" date="2019-06" db="EMBL/GenBank/DDBJ databases">
        <title>Sequencing the genomes of 1000 actinobacteria strains.</title>
        <authorList>
            <person name="Klenk H.-P."/>
        </authorList>
    </citation>
    <scope>NUCLEOTIDE SEQUENCE [LARGE SCALE GENOMIC DNA]</scope>
    <source>
        <strain evidence="2 3">DSM 103495</strain>
    </source>
</reference>
<evidence type="ECO:0000256" key="1">
    <source>
        <dbReference type="SAM" id="MobiDB-lite"/>
    </source>
</evidence>
<dbReference type="EMBL" id="VFPG01000001">
    <property type="protein sequence ID" value="TQM28681.1"/>
    <property type="molecule type" value="Genomic_DNA"/>
</dbReference>
<name>A0A543F4D4_9NOCA</name>
<feature type="compositionally biased region" description="Low complexity" evidence="1">
    <location>
        <begin position="227"/>
        <end position="240"/>
    </location>
</feature>
<dbReference type="Proteomes" id="UP000316331">
    <property type="component" value="Unassembled WGS sequence"/>
</dbReference>
<sequence length="240" mass="25917">MVVETASVTTISLPSISPLSYPGSVDVTTAGGPGWELRYPTPTAGGKSGTALVVPSTASRNTWVGALCEGVELLESRPSHHPKRELLHRARPTRFPATTPNASRPPARDPPVSQPPPRMPIRPPERDPPAHQPPPQTRVAHQSATHRFTSHHPQRDSPARPRPTGFPAASQNAGRPQNATDQIPSHQPKRDSPTRSNQPDSNSHAHVRPPGENDGPDPQPPSKREVPTTTRPSRPPRSSR</sequence>
<gene>
    <name evidence="2" type="ORF">FB390_0255</name>
</gene>
<feature type="region of interest" description="Disordered" evidence="1">
    <location>
        <begin position="78"/>
        <end position="240"/>
    </location>
</feature>
<feature type="compositionally biased region" description="Polar residues" evidence="1">
    <location>
        <begin position="194"/>
        <end position="204"/>
    </location>
</feature>
<feature type="compositionally biased region" description="Pro residues" evidence="1">
    <location>
        <begin position="108"/>
        <end position="122"/>
    </location>
</feature>
<protein>
    <submittedName>
        <fullName evidence="2">Uncharacterized protein</fullName>
    </submittedName>
</protein>
<proteinExistence type="predicted"/>
<accession>A0A543F4D4</accession>